<evidence type="ECO:0000313" key="2">
    <source>
        <dbReference type="Proteomes" id="UP000003571"/>
    </source>
</evidence>
<dbReference type="PATRIC" id="fig|907348.3.peg.1049"/>
<dbReference type="Proteomes" id="UP000003571">
    <property type="component" value="Unassembled WGS sequence"/>
</dbReference>
<name>H7EJF7_9SPIR</name>
<comment type="caution">
    <text evidence="1">The sequence shown here is derived from an EMBL/GenBank/DDBJ whole genome shotgun (WGS) entry which is preliminary data.</text>
</comment>
<evidence type="ECO:0008006" key="3">
    <source>
        <dbReference type="Google" id="ProtNLM"/>
    </source>
</evidence>
<dbReference type="InterPro" id="IPR025051">
    <property type="entry name" value="DUF3990"/>
</dbReference>
<dbReference type="AlphaFoldDB" id="H7EJF7"/>
<reference evidence="1 2" key="1">
    <citation type="submission" date="2011-09" db="EMBL/GenBank/DDBJ databases">
        <title>The draft genome of Treponema saccharophilum DSM 2985.</title>
        <authorList>
            <consortium name="US DOE Joint Genome Institute (JGI-PGF)"/>
            <person name="Lucas S."/>
            <person name="Copeland A."/>
            <person name="Lapidus A."/>
            <person name="Glavina del Rio T."/>
            <person name="Dalin E."/>
            <person name="Tice H."/>
            <person name="Bruce D."/>
            <person name="Goodwin L."/>
            <person name="Pitluck S."/>
            <person name="Peters L."/>
            <person name="Kyrpides N."/>
            <person name="Mavromatis K."/>
            <person name="Ivanova N."/>
            <person name="Markowitz V."/>
            <person name="Cheng J.-F."/>
            <person name="Hugenholtz P."/>
            <person name="Woyke T."/>
            <person name="Wu D."/>
            <person name="Gronow S."/>
            <person name="Wellnitz S."/>
            <person name="Brambilla E."/>
            <person name="Klenk H.-P."/>
            <person name="Eisen J.A."/>
        </authorList>
    </citation>
    <scope>NUCLEOTIDE SEQUENCE [LARGE SCALE GENOMIC DNA]</scope>
    <source>
        <strain evidence="1 2">DSM 2985</strain>
    </source>
</reference>
<dbReference type="RefSeq" id="WP_002703464.1">
    <property type="nucleotide sequence ID" value="NZ_AGRW01000041.1"/>
</dbReference>
<sequence>MILYHGSPNKIVVPTFGLGEERHDYGKGFYLTADLNLAKEWAVCRPESESGFVHSFELDTDGLEIFDFEKENILCWLSELMKHRAAADSKRYRVLAEKFIAKYGRDTSYADVIKGWRANASYFYIAKAFVRDEVDIDILEELMQLGGLGIQWCLKSEKAYAHLKNLDEIIPVDYHEFNAKYNERDSKARINMMALIDSDKNNVEKVFSTLV</sequence>
<proteinExistence type="predicted"/>
<gene>
    <name evidence="1" type="ORF">TresaDRAFT_1582</name>
</gene>
<dbReference type="Pfam" id="PF13151">
    <property type="entry name" value="DUF3990"/>
    <property type="match status" value="1"/>
</dbReference>
<dbReference type="SUPFAM" id="SSF56399">
    <property type="entry name" value="ADP-ribosylation"/>
    <property type="match status" value="1"/>
</dbReference>
<protein>
    <recommendedName>
        <fullName evidence="3">DUF3990 domain-containing protein</fullName>
    </recommendedName>
</protein>
<dbReference type="eggNOG" id="ENOG502Z8U2">
    <property type="taxonomic scope" value="Bacteria"/>
</dbReference>
<dbReference type="STRING" id="907348.TresaDRAFT_1582"/>
<organism evidence="1 2">
    <name type="scientific">Treponema saccharophilum DSM 2985</name>
    <dbReference type="NCBI Taxonomy" id="907348"/>
    <lineage>
        <taxon>Bacteria</taxon>
        <taxon>Pseudomonadati</taxon>
        <taxon>Spirochaetota</taxon>
        <taxon>Spirochaetia</taxon>
        <taxon>Spirochaetales</taxon>
        <taxon>Treponemataceae</taxon>
        <taxon>Treponema</taxon>
    </lineage>
</organism>
<accession>H7EJF7</accession>
<dbReference type="EMBL" id="AGRW01000041">
    <property type="protein sequence ID" value="EIC02318.1"/>
    <property type="molecule type" value="Genomic_DNA"/>
</dbReference>
<keyword evidence="2" id="KW-1185">Reference proteome</keyword>
<evidence type="ECO:0000313" key="1">
    <source>
        <dbReference type="EMBL" id="EIC02318.1"/>
    </source>
</evidence>